<proteinExistence type="predicted"/>
<feature type="transmembrane region" description="Helical" evidence="2">
    <location>
        <begin position="35"/>
        <end position="56"/>
    </location>
</feature>
<name>A0ABD0JA08_9CAEN</name>
<comment type="caution">
    <text evidence="3">The sequence shown here is derived from an EMBL/GenBank/DDBJ whole genome shotgun (WGS) entry which is preliminary data.</text>
</comment>
<dbReference type="EMBL" id="JACVVK020000537">
    <property type="protein sequence ID" value="KAK7467830.1"/>
    <property type="molecule type" value="Genomic_DNA"/>
</dbReference>
<organism evidence="3 4">
    <name type="scientific">Batillaria attramentaria</name>
    <dbReference type="NCBI Taxonomy" id="370345"/>
    <lineage>
        <taxon>Eukaryota</taxon>
        <taxon>Metazoa</taxon>
        <taxon>Spiralia</taxon>
        <taxon>Lophotrochozoa</taxon>
        <taxon>Mollusca</taxon>
        <taxon>Gastropoda</taxon>
        <taxon>Caenogastropoda</taxon>
        <taxon>Sorbeoconcha</taxon>
        <taxon>Cerithioidea</taxon>
        <taxon>Batillariidae</taxon>
        <taxon>Batillaria</taxon>
    </lineage>
</organism>
<evidence type="ECO:0000256" key="1">
    <source>
        <dbReference type="SAM" id="MobiDB-lite"/>
    </source>
</evidence>
<gene>
    <name evidence="3" type="ORF">BaRGS_00036936</name>
</gene>
<keyword evidence="4" id="KW-1185">Reference proteome</keyword>
<dbReference type="AlphaFoldDB" id="A0ABD0JA08"/>
<feature type="region of interest" description="Disordered" evidence="1">
    <location>
        <begin position="87"/>
        <end position="119"/>
    </location>
</feature>
<dbReference type="Proteomes" id="UP001519460">
    <property type="component" value="Unassembled WGS sequence"/>
</dbReference>
<sequence>MCGADLYRARVGLFIGVLLKILSRKARIAAQRIRGLRMSGLAAKMAVSTLLALLVIGCVELNPGPDACDRSDKNTSDRVVNAGANTVQVGENSGPGRGVHETPDSIVMSPQDRLQATMD</sequence>
<keyword evidence="2" id="KW-0472">Membrane</keyword>
<keyword evidence="2" id="KW-0812">Transmembrane</keyword>
<reference evidence="3 4" key="1">
    <citation type="journal article" date="2023" name="Sci. Data">
        <title>Genome assembly of the Korean intertidal mud-creeper Batillaria attramentaria.</title>
        <authorList>
            <person name="Patra A.K."/>
            <person name="Ho P.T."/>
            <person name="Jun S."/>
            <person name="Lee S.J."/>
            <person name="Kim Y."/>
            <person name="Won Y.J."/>
        </authorList>
    </citation>
    <scope>NUCLEOTIDE SEQUENCE [LARGE SCALE GENOMIC DNA]</scope>
    <source>
        <strain evidence="3">Wonlab-2016</strain>
    </source>
</reference>
<accession>A0ABD0JA08</accession>
<evidence type="ECO:0000256" key="2">
    <source>
        <dbReference type="SAM" id="Phobius"/>
    </source>
</evidence>
<protein>
    <submittedName>
        <fullName evidence="3">Uncharacterized protein</fullName>
    </submittedName>
</protein>
<evidence type="ECO:0000313" key="4">
    <source>
        <dbReference type="Proteomes" id="UP001519460"/>
    </source>
</evidence>
<keyword evidence="2" id="KW-1133">Transmembrane helix</keyword>
<evidence type="ECO:0000313" key="3">
    <source>
        <dbReference type="EMBL" id="KAK7467830.1"/>
    </source>
</evidence>